<keyword evidence="6" id="KW-1185">Reference proteome</keyword>
<dbReference type="EMBL" id="MPRL01000027">
    <property type="protein sequence ID" value="OOZ40340.1"/>
    <property type="molecule type" value="Genomic_DNA"/>
</dbReference>
<keyword evidence="1" id="KW-0489">Methyltransferase</keyword>
<name>A0A1T2L5N5_9GAMM</name>
<evidence type="ECO:0000313" key="6">
    <source>
        <dbReference type="Proteomes" id="UP000191110"/>
    </source>
</evidence>
<comment type="caution">
    <text evidence="5">The sequence shown here is derived from an EMBL/GenBank/DDBJ whole genome shotgun (WGS) entry which is preliminary data.</text>
</comment>
<protein>
    <recommendedName>
        <fullName evidence="4">Methyltransferase domain-containing protein</fullName>
    </recommendedName>
</protein>
<dbReference type="Proteomes" id="UP000191110">
    <property type="component" value="Unassembled WGS sequence"/>
</dbReference>
<evidence type="ECO:0000313" key="5">
    <source>
        <dbReference type="EMBL" id="OOZ40340.1"/>
    </source>
</evidence>
<dbReference type="InterPro" id="IPR041698">
    <property type="entry name" value="Methyltransf_25"/>
</dbReference>
<dbReference type="InterPro" id="IPR029063">
    <property type="entry name" value="SAM-dependent_MTases_sf"/>
</dbReference>
<proteinExistence type="predicted"/>
<sequence length="197" mass="22668">MVSRHRDAKLRHGYHPHALYWSSRDIQWLRFEQLCKIGIKPGSRLLDVGCGFGDLLEFLDERGIQYGDYQGLDLSPDLLETARERHREANFFEGDLFDLDPHSGQFDYALLSGSLNEMLGDDGSYARQTITRMFDASRRGIALNLLDATHLQTGSRPDLQSFDPEQMATWCRDLTPETTQIRGYLDNDFTLLLQRKP</sequence>
<dbReference type="PANTHER" id="PTHR43464">
    <property type="entry name" value="METHYLTRANSFERASE"/>
    <property type="match status" value="1"/>
</dbReference>
<dbReference type="OrthoDB" id="9800454at2"/>
<keyword evidence="2" id="KW-0808">Transferase</keyword>
<accession>A0A1T2L5N5</accession>
<dbReference type="GO" id="GO:0032259">
    <property type="term" value="P:methylation"/>
    <property type="evidence" value="ECO:0007669"/>
    <property type="project" value="UniProtKB-KW"/>
</dbReference>
<organism evidence="5 6">
    <name type="scientific">Solemya pervernicosa gill symbiont</name>
    <dbReference type="NCBI Taxonomy" id="642797"/>
    <lineage>
        <taxon>Bacteria</taxon>
        <taxon>Pseudomonadati</taxon>
        <taxon>Pseudomonadota</taxon>
        <taxon>Gammaproteobacteria</taxon>
        <taxon>sulfur-oxidizing symbionts</taxon>
    </lineage>
</organism>
<dbReference type="Gene3D" id="3.40.50.150">
    <property type="entry name" value="Vaccinia Virus protein VP39"/>
    <property type="match status" value="1"/>
</dbReference>
<dbReference type="GO" id="GO:0008168">
    <property type="term" value="F:methyltransferase activity"/>
    <property type="evidence" value="ECO:0007669"/>
    <property type="project" value="UniProtKB-KW"/>
</dbReference>
<evidence type="ECO:0000256" key="1">
    <source>
        <dbReference type="ARBA" id="ARBA00022603"/>
    </source>
</evidence>
<feature type="domain" description="Methyltransferase" evidence="4">
    <location>
        <begin position="46"/>
        <end position="119"/>
    </location>
</feature>
<evidence type="ECO:0000256" key="2">
    <source>
        <dbReference type="ARBA" id="ARBA00022679"/>
    </source>
</evidence>
<dbReference type="SUPFAM" id="SSF53335">
    <property type="entry name" value="S-adenosyl-L-methionine-dependent methyltransferases"/>
    <property type="match status" value="1"/>
</dbReference>
<evidence type="ECO:0000256" key="3">
    <source>
        <dbReference type="ARBA" id="ARBA00022691"/>
    </source>
</evidence>
<gene>
    <name evidence="5" type="ORF">BOW53_08180</name>
</gene>
<reference evidence="5 6" key="1">
    <citation type="submission" date="2016-11" db="EMBL/GenBank/DDBJ databases">
        <title>Mixed transmission modes and dynamic genome evolution in an obligate animal-bacterial symbiosis.</title>
        <authorList>
            <person name="Russell S.L."/>
            <person name="Corbett-Detig R.B."/>
            <person name="Cavanaugh C.M."/>
        </authorList>
    </citation>
    <scope>NUCLEOTIDE SEQUENCE [LARGE SCALE GENOMIC DNA]</scope>
    <source>
        <strain evidence="5">Sveles-Q1</strain>
    </source>
</reference>
<dbReference type="Pfam" id="PF13649">
    <property type="entry name" value="Methyltransf_25"/>
    <property type="match status" value="1"/>
</dbReference>
<evidence type="ECO:0000259" key="4">
    <source>
        <dbReference type="Pfam" id="PF13649"/>
    </source>
</evidence>
<dbReference type="AlphaFoldDB" id="A0A1T2L5N5"/>
<dbReference type="CDD" id="cd02440">
    <property type="entry name" value="AdoMet_MTases"/>
    <property type="match status" value="1"/>
</dbReference>
<keyword evidence="3" id="KW-0949">S-adenosyl-L-methionine</keyword>
<dbReference type="PANTHER" id="PTHR43464:SF19">
    <property type="entry name" value="UBIQUINONE BIOSYNTHESIS O-METHYLTRANSFERASE, MITOCHONDRIAL"/>
    <property type="match status" value="1"/>
</dbReference>